<proteinExistence type="predicted"/>
<gene>
    <name evidence="1" type="ORF">O6H91_09G047700</name>
</gene>
<accession>A0ACC2CNS3</accession>
<reference evidence="2" key="1">
    <citation type="journal article" date="2024" name="Proc. Natl. Acad. Sci. U.S.A.">
        <title>Extraordinary preservation of gene collinearity over three hundred million years revealed in homosporous lycophytes.</title>
        <authorList>
            <person name="Li C."/>
            <person name="Wickell D."/>
            <person name="Kuo L.Y."/>
            <person name="Chen X."/>
            <person name="Nie B."/>
            <person name="Liao X."/>
            <person name="Peng D."/>
            <person name="Ji J."/>
            <person name="Jenkins J."/>
            <person name="Williams M."/>
            <person name="Shu S."/>
            <person name="Plott C."/>
            <person name="Barry K."/>
            <person name="Rajasekar S."/>
            <person name="Grimwood J."/>
            <person name="Han X."/>
            <person name="Sun S."/>
            <person name="Hou Z."/>
            <person name="He W."/>
            <person name="Dai G."/>
            <person name="Sun C."/>
            <person name="Schmutz J."/>
            <person name="Leebens-Mack J.H."/>
            <person name="Li F.W."/>
            <person name="Wang L."/>
        </authorList>
    </citation>
    <scope>NUCLEOTIDE SEQUENCE [LARGE SCALE GENOMIC DNA]</scope>
    <source>
        <strain evidence="2">cv. PW_Plant_1</strain>
    </source>
</reference>
<organism evidence="1 2">
    <name type="scientific">Diphasiastrum complanatum</name>
    <name type="common">Issler's clubmoss</name>
    <name type="synonym">Lycopodium complanatum</name>
    <dbReference type="NCBI Taxonomy" id="34168"/>
    <lineage>
        <taxon>Eukaryota</taxon>
        <taxon>Viridiplantae</taxon>
        <taxon>Streptophyta</taxon>
        <taxon>Embryophyta</taxon>
        <taxon>Tracheophyta</taxon>
        <taxon>Lycopodiopsida</taxon>
        <taxon>Lycopodiales</taxon>
        <taxon>Lycopodiaceae</taxon>
        <taxon>Lycopodioideae</taxon>
        <taxon>Diphasiastrum</taxon>
    </lineage>
</organism>
<dbReference type="Proteomes" id="UP001162992">
    <property type="component" value="Chromosome 9"/>
</dbReference>
<protein>
    <submittedName>
        <fullName evidence="1">Uncharacterized protein</fullName>
    </submittedName>
</protein>
<evidence type="ECO:0000313" key="2">
    <source>
        <dbReference type="Proteomes" id="UP001162992"/>
    </source>
</evidence>
<comment type="caution">
    <text evidence="1">The sequence shown here is derived from an EMBL/GenBank/DDBJ whole genome shotgun (WGS) entry which is preliminary data.</text>
</comment>
<name>A0ACC2CNS3_DIPCM</name>
<keyword evidence="2" id="KW-1185">Reference proteome</keyword>
<dbReference type="EMBL" id="CM055100">
    <property type="protein sequence ID" value="KAJ7543675.1"/>
    <property type="molecule type" value="Genomic_DNA"/>
</dbReference>
<evidence type="ECO:0000313" key="1">
    <source>
        <dbReference type="EMBL" id="KAJ7543675.1"/>
    </source>
</evidence>
<sequence length="142" mass="15750">MEFPSLTYSHIKNIWGKMELTKVKSKEPAAEQLKKAAVSSGDEAAPVRRKRGRPRKIVQVNLDATEKKNDAFQITHTEILSCDIGKIRSRFIQSDDSANSGFDSNGNSDRGGLEEPSNPKVVKREGSRRKSKPRRAAGVDGR</sequence>